<evidence type="ECO:0000313" key="2">
    <source>
        <dbReference type="Proteomes" id="UP000283538"/>
    </source>
</evidence>
<organism evidence="1 2">
    <name type="scientific">Bacteroides eggerthii</name>
    <dbReference type="NCBI Taxonomy" id="28111"/>
    <lineage>
        <taxon>Bacteria</taxon>
        <taxon>Pseudomonadati</taxon>
        <taxon>Bacteroidota</taxon>
        <taxon>Bacteroidia</taxon>
        <taxon>Bacteroidales</taxon>
        <taxon>Bacteroidaceae</taxon>
        <taxon>Bacteroides</taxon>
    </lineage>
</organism>
<name>A0A414MHD9_9BACE</name>
<dbReference type="InterPro" id="IPR038668">
    <property type="entry name" value="Lipid-bd_sf"/>
</dbReference>
<dbReference type="RefSeq" id="WP_118226592.1">
    <property type="nucleotide sequence ID" value="NZ_JAQDGS010000006.1"/>
</dbReference>
<proteinExistence type="predicted"/>
<dbReference type="AlphaFoldDB" id="A0A414MHD9"/>
<gene>
    <name evidence="1" type="ORF">DW701_03900</name>
</gene>
<dbReference type="Proteomes" id="UP000283538">
    <property type="component" value="Unassembled WGS sequence"/>
</dbReference>
<reference evidence="1 2" key="1">
    <citation type="submission" date="2018-08" db="EMBL/GenBank/DDBJ databases">
        <title>A genome reference for cultivated species of the human gut microbiota.</title>
        <authorList>
            <person name="Zou Y."/>
            <person name="Xue W."/>
            <person name="Luo G."/>
        </authorList>
    </citation>
    <scope>NUCLEOTIDE SEQUENCE [LARGE SCALE GENOMIC DNA]</scope>
    <source>
        <strain evidence="1 2">AM26-26AC</strain>
    </source>
</reference>
<dbReference type="Pfam" id="PF12888">
    <property type="entry name" value="Lipid_bd"/>
    <property type="match status" value="1"/>
</dbReference>
<dbReference type="InterPro" id="IPR024404">
    <property type="entry name" value="Lipid-bd_put"/>
</dbReference>
<dbReference type="Gene3D" id="2.40.128.220">
    <property type="match status" value="1"/>
</dbReference>
<evidence type="ECO:0000313" key="1">
    <source>
        <dbReference type="EMBL" id="RHF11047.1"/>
    </source>
</evidence>
<dbReference type="PROSITE" id="PS51257">
    <property type="entry name" value="PROKAR_LIPOPROTEIN"/>
    <property type="match status" value="1"/>
</dbReference>
<sequence>MKKIIYLGVFVVSALLMISCEKDEIGGTATENVAGEWKVTATEVDANRKEVKRLSNILIATYNSAANSATEIWVDNNNKLLKFKVKAKADMNTLTFSVANGANAYGGEQTTLKDGEILMGQATTPSGMPADSIICYVSFSDNPGKEYKLSGYRRTGFAADE</sequence>
<accession>A0A414MHD9</accession>
<comment type="caution">
    <text evidence="1">The sequence shown here is derived from an EMBL/GenBank/DDBJ whole genome shotgun (WGS) entry which is preliminary data.</text>
</comment>
<dbReference type="EMBL" id="QSLA01000003">
    <property type="protein sequence ID" value="RHF11047.1"/>
    <property type="molecule type" value="Genomic_DNA"/>
</dbReference>
<protein>
    <submittedName>
        <fullName evidence="1">Uncharacterized protein</fullName>
    </submittedName>
</protein>